<name>A0ABT1WLJ8_9LACT</name>
<organism evidence="1 2">
    <name type="scientific">Granulicatella seriolae</name>
    <dbReference type="NCBI Taxonomy" id="2967226"/>
    <lineage>
        <taxon>Bacteria</taxon>
        <taxon>Bacillati</taxon>
        <taxon>Bacillota</taxon>
        <taxon>Bacilli</taxon>
        <taxon>Lactobacillales</taxon>
        <taxon>Carnobacteriaceae</taxon>
        <taxon>Granulicatella</taxon>
    </lineage>
</organism>
<proteinExistence type="predicted"/>
<reference evidence="1" key="1">
    <citation type="submission" date="2022-07" db="EMBL/GenBank/DDBJ databases">
        <authorList>
            <person name="Jung M.-Y."/>
            <person name="Lee M."/>
        </authorList>
    </citation>
    <scope>NUCLEOTIDE SEQUENCE</scope>
    <source>
        <strain evidence="1">S8</strain>
    </source>
</reference>
<dbReference type="RefSeq" id="WP_256944515.1">
    <property type="nucleotide sequence ID" value="NZ_JANHNZ010000002.1"/>
</dbReference>
<dbReference type="Proteomes" id="UP001059480">
    <property type="component" value="Unassembled WGS sequence"/>
</dbReference>
<gene>
    <name evidence="1" type="ORF">NPA36_02430</name>
</gene>
<dbReference type="EMBL" id="JANHNZ010000002">
    <property type="protein sequence ID" value="MCQ9209397.1"/>
    <property type="molecule type" value="Genomic_DNA"/>
</dbReference>
<evidence type="ECO:0000313" key="1">
    <source>
        <dbReference type="EMBL" id="MCQ9209397.1"/>
    </source>
</evidence>
<reference evidence="1" key="2">
    <citation type="journal article" date="2023" name="Curr. Microbiol.">
        <title>Granulicatella seriolae sp. nov., a Novel Facultative Anaerobe Isolated from Yellowtail Marine Fish.</title>
        <authorList>
            <person name="Lee M."/>
            <person name="Choi Y.J."/>
            <person name="Farooq A."/>
            <person name="Jeong J.B."/>
            <person name="Jung M.Y."/>
        </authorList>
    </citation>
    <scope>NUCLEOTIDE SEQUENCE</scope>
    <source>
        <strain evidence="1">S8</strain>
    </source>
</reference>
<protein>
    <submittedName>
        <fullName evidence="1">Uncharacterized protein</fullName>
    </submittedName>
</protein>
<keyword evidence="2" id="KW-1185">Reference proteome</keyword>
<comment type="caution">
    <text evidence="1">The sequence shown here is derived from an EMBL/GenBank/DDBJ whole genome shotgun (WGS) entry which is preliminary data.</text>
</comment>
<evidence type="ECO:0000313" key="2">
    <source>
        <dbReference type="Proteomes" id="UP001059480"/>
    </source>
</evidence>
<accession>A0ABT1WLJ8</accession>
<sequence>MNENVQKVLDSIADLNLKSEPIVPSEMTLEDIARLRFIGVSPEDAEAIELELKKRGLAPEDILKKVRYNG</sequence>
<reference evidence="1" key="3">
    <citation type="journal article" date="2023" name="Microbiol. Resour. Announc.">
        <title>Draft Genome Sequence of Granulicatella sp. Strain S8, Isolated from a Marine Fish, Seriola quinqueradiata.</title>
        <authorList>
            <person name="Lee M."/>
            <person name="Farooq A."/>
            <person name="Jeong J.B."/>
            <person name="Jung M.Y."/>
        </authorList>
    </citation>
    <scope>NUCLEOTIDE SEQUENCE</scope>
    <source>
        <strain evidence="1">S8</strain>
    </source>
</reference>